<feature type="transmembrane region" description="Helical" evidence="2">
    <location>
        <begin position="51"/>
        <end position="82"/>
    </location>
</feature>
<accession>A0ABN8IJ97</accession>
<keyword evidence="2" id="KW-0812">Transmembrane</keyword>
<dbReference type="InterPro" id="IPR050769">
    <property type="entry name" value="NAT_camello-type"/>
</dbReference>
<keyword evidence="5" id="KW-1185">Reference proteome</keyword>
<dbReference type="PANTHER" id="PTHR13947">
    <property type="entry name" value="GNAT FAMILY N-ACETYLTRANSFERASE"/>
    <property type="match status" value="1"/>
</dbReference>
<keyword evidence="2" id="KW-0472">Membrane</keyword>
<evidence type="ECO:0000259" key="3">
    <source>
        <dbReference type="PROSITE" id="PS51186"/>
    </source>
</evidence>
<feature type="domain" description="N-acetyltransferase" evidence="3">
    <location>
        <begin position="138"/>
        <end position="233"/>
    </location>
</feature>
<keyword evidence="2" id="KW-1133">Transmembrane helix</keyword>
<dbReference type="SUPFAM" id="SSF55729">
    <property type="entry name" value="Acyl-CoA N-acyltransferases (Nat)"/>
    <property type="match status" value="1"/>
</dbReference>
<evidence type="ECO:0000256" key="1">
    <source>
        <dbReference type="ARBA" id="ARBA00022679"/>
    </source>
</evidence>
<reference evidence="4" key="1">
    <citation type="submission" date="2022-03" db="EMBL/GenBank/DDBJ databases">
        <authorList>
            <person name="Martin H S."/>
        </authorList>
    </citation>
    <scope>NUCLEOTIDE SEQUENCE</scope>
</reference>
<dbReference type="InterPro" id="IPR016181">
    <property type="entry name" value="Acyl_CoA_acyltransferase"/>
</dbReference>
<evidence type="ECO:0000256" key="2">
    <source>
        <dbReference type="SAM" id="Phobius"/>
    </source>
</evidence>
<dbReference type="Pfam" id="PF00583">
    <property type="entry name" value="Acetyltransf_1"/>
    <property type="match status" value="1"/>
</dbReference>
<dbReference type="Gene3D" id="3.40.630.30">
    <property type="match status" value="1"/>
</dbReference>
<evidence type="ECO:0000313" key="5">
    <source>
        <dbReference type="Proteomes" id="UP000837857"/>
    </source>
</evidence>
<organism evidence="4 5">
    <name type="scientific">Iphiclides podalirius</name>
    <name type="common">scarce swallowtail</name>
    <dbReference type="NCBI Taxonomy" id="110791"/>
    <lineage>
        <taxon>Eukaryota</taxon>
        <taxon>Metazoa</taxon>
        <taxon>Ecdysozoa</taxon>
        <taxon>Arthropoda</taxon>
        <taxon>Hexapoda</taxon>
        <taxon>Insecta</taxon>
        <taxon>Pterygota</taxon>
        <taxon>Neoptera</taxon>
        <taxon>Endopterygota</taxon>
        <taxon>Lepidoptera</taxon>
        <taxon>Glossata</taxon>
        <taxon>Ditrysia</taxon>
        <taxon>Papilionoidea</taxon>
        <taxon>Papilionidae</taxon>
        <taxon>Papilioninae</taxon>
        <taxon>Iphiclides</taxon>
    </lineage>
</organism>
<protein>
    <recommendedName>
        <fullName evidence="3">N-acetyltransferase domain-containing protein</fullName>
    </recommendedName>
</protein>
<gene>
    <name evidence="4" type="ORF">IPOD504_LOCUS10640</name>
</gene>
<sequence>MTCEIIIRQAREEDAAQRAELIQIGLLSHQWNAFIYFLFQELTLEAVLLVGAVLFIFCGASPVACITLVPAAAAIVALAVSVTHHSLASSHKKNMQQEQFGVVAEMRGPLGLEVPKDCVPVRTMLQQVSQPTQHVHAKLVGTVSVSEFHGPGDALWLHSLSVHPQWRRRGAGRALLWAARRLAAASGQRALEALTSELQPEARALLHSLGWELRGTYERPLVGAALVLPLARLGLDLPYA</sequence>
<dbReference type="EMBL" id="OW152838">
    <property type="protein sequence ID" value="CAH2058932.1"/>
    <property type="molecule type" value="Genomic_DNA"/>
</dbReference>
<evidence type="ECO:0000313" key="4">
    <source>
        <dbReference type="EMBL" id="CAH2058932.1"/>
    </source>
</evidence>
<dbReference type="PANTHER" id="PTHR13947:SF37">
    <property type="entry name" value="LD18367P"/>
    <property type="match status" value="1"/>
</dbReference>
<dbReference type="InterPro" id="IPR000182">
    <property type="entry name" value="GNAT_dom"/>
</dbReference>
<keyword evidence="1" id="KW-0808">Transferase</keyword>
<dbReference type="PROSITE" id="PS51186">
    <property type="entry name" value="GNAT"/>
    <property type="match status" value="1"/>
</dbReference>
<feature type="non-terminal residue" evidence="4">
    <location>
        <position position="240"/>
    </location>
</feature>
<dbReference type="Proteomes" id="UP000837857">
    <property type="component" value="Chromosome 26"/>
</dbReference>
<dbReference type="CDD" id="cd04301">
    <property type="entry name" value="NAT_SF"/>
    <property type="match status" value="1"/>
</dbReference>
<name>A0ABN8IJ97_9NEOP</name>
<proteinExistence type="predicted"/>